<keyword evidence="3" id="KW-1185">Reference proteome</keyword>
<feature type="region of interest" description="Disordered" evidence="1">
    <location>
        <begin position="63"/>
        <end position="87"/>
    </location>
</feature>
<dbReference type="EMBL" id="OV170234">
    <property type="protein sequence ID" value="CAH0720137.1"/>
    <property type="molecule type" value="Genomic_DNA"/>
</dbReference>
<dbReference type="AlphaFoldDB" id="A0A8J9UUV7"/>
<sequence>MSQLLRNRCTGIENSLIRNCEVGRKFGGTFRLRQACAKLFVNSTSIQNYKVINITKSELDAGPSSADVVEEPAVERAGSPPAGGRLRVGRGRRLRIARTRTAVHRRRRVGDPALLPLV</sequence>
<gene>
    <name evidence="2" type="ORF">BINO364_LOCUS6402</name>
</gene>
<accession>A0A8J9UUV7</accession>
<evidence type="ECO:0000256" key="1">
    <source>
        <dbReference type="SAM" id="MobiDB-lite"/>
    </source>
</evidence>
<evidence type="ECO:0000313" key="2">
    <source>
        <dbReference type="EMBL" id="CAH0720137.1"/>
    </source>
</evidence>
<evidence type="ECO:0000313" key="3">
    <source>
        <dbReference type="Proteomes" id="UP000838878"/>
    </source>
</evidence>
<organism evidence="2 3">
    <name type="scientific">Brenthis ino</name>
    <name type="common">lesser marbled fritillary</name>
    <dbReference type="NCBI Taxonomy" id="405034"/>
    <lineage>
        <taxon>Eukaryota</taxon>
        <taxon>Metazoa</taxon>
        <taxon>Ecdysozoa</taxon>
        <taxon>Arthropoda</taxon>
        <taxon>Hexapoda</taxon>
        <taxon>Insecta</taxon>
        <taxon>Pterygota</taxon>
        <taxon>Neoptera</taxon>
        <taxon>Endopterygota</taxon>
        <taxon>Lepidoptera</taxon>
        <taxon>Glossata</taxon>
        <taxon>Ditrysia</taxon>
        <taxon>Papilionoidea</taxon>
        <taxon>Nymphalidae</taxon>
        <taxon>Heliconiinae</taxon>
        <taxon>Argynnini</taxon>
        <taxon>Brenthis</taxon>
    </lineage>
</organism>
<name>A0A8J9UUV7_9NEOP</name>
<protein>
    <submittedName>
        <fullName evidence="2">Uncharacterized protein</fullName>
    </submittedName>
</protein>
<dbReference type="Proteomes" id="UP000838878">
    <property type="component" value="Chromosome 14"/>
</dbReference>
<feature type="non-terminal residue" evidence="2">
    <location>
        <position position="118"/>
    </location>
</feature>
<proteinExistence type="predicted"/>
<reference evidence="2" key="1">
    <citation type="submission" date="2021-12" db="EMBL/GenBank/DDBJ databases">
        <authorList>
            <person name="Martin H S."/>
        </authorList>
    </citation>
    <scope>NUCLEOTIDE SEQUENCE</scope>
</reference>